<gene>
    <name evidence="1" type="ORF">AHA02nite_26070</name>
</gene>
<dbReference type="RefSeq" id="WP_146818004.1">
    <property type="nucleotide sequence ID" value="NZ_BJYA01000019.1"/>
</dbReference>
<dbReference type="OrthoDB" id="9810361at2"/>
<organism evidence="1 2">
    <name type="scientific">Alkalibacillus haloalkaliphilus</name>
    <dbReference type="NCBI Taxonomy" id="94136"/>
    <lineage>
        <taxon>Bacteria</taxon>
        <taxon>Bacillati</taxon>
        <taxon>Bacillota</taxon>
        <taxon>Bacilli</taxon>
        <taxon>Bacillales</taxon>
        <taxon>Bacillaceae</taxon>
        <taxon>Alkalibacillus</taxon>
    </lineage>
</organism>
<proteinExistence type="predicted"/>
<dbReference type="Pfam" id="PF03692">
    <property type="entry name" value="CxxCxxCC"/>
    <property type="match status" value="1"/>
</dbReference>
<reference evidence="1 2" key="1">
    <citation type="submission" date="2019-07" db="EMBL/GenBank/DDBJ databases">
        <title>Whole genome shotgun sequence of Alkalibacillus haloalkaliphilus NBRC 103110.</title>
        <authorList>
            <person name="Hosoyama A."/>
            <person name="Uohara A."/>
            <person name="Ohji S."/>
            <person name="Ichikawa N."/>
        </authorList>
    </citation>
    <scope>NUCLEOTIDE SEQUENCE [LARGE SCALE GENOMIC DNA]</scope>
    <source>
        <strain evidence="1 2">NBRC 103110</strain>
    </source>
</reference>
<accession>A0A511W7Z2</accession>
<sequence length="243" mass="28747">MSYKPLEEVKQRLDRLGTYELNEEKFVEVADYALQEEKPIDRLIEGYHQLLGEVSNEMKQMDDHMGMTPTCQMGCAFCCYFPIIITRLEAKMIIRSIESMNDERRQSIKTHLKEYFEANKDKVEYCTTLDFQNRDVKFDYMKAQLPCPLLNTETNTCMAYESRPLPCRTYVNYMDPKICADNLVPEETVSFEFLYEDYMGNLNEIAQEVADEDDSVEYPEDLFEYNYLPVFLKEWIQRGEQSV</sequence>
<comment type="caution">
    <text evidence="1">The sequence shown here is derived from an EMBL/GenBank/DDBJ whole genome shotgun (WGS) entry which is preliminary data.</text>
</comment>
<dbReference type="AlphaFoldDB" id="A0A511W7Z2"/>
<dbReference type="Proteomes" id="UP000321440">
    <property type="component" value="Unassembled WGS sequence"/>
</dbReference>
<evidence type="ECO:0000313" key="1">
    <source>
        <dbReference type="EMBL" id="GEN46831.1"/>
    </source>
</evidence>
<evidence type="ECO:0008006" key="3">
    <source>
        <dbReference type="Google" id="ProtNLM"/>
    </source>
</evidence>
<protein>
    <recommendedName>
        <fullName evidence="3">Zinc/iron-chelating domain-containing protein</fullName>
    </recommendedName>
</protein>
<keyword evidence="2" id="KW-1185">Reference proteome</keyword>
<dbReference type="InterPro" id="IPR005358">
    <property type="entry name" value="Puta_zinc/iron-chelating_dom"/>
</dbReference>
<evidence type="ECO:0000313" key="2">
    <source>
        <dbReference type="Proteomes" id="UP000321440"/>
    </source>
</evidence>
<name>A0A511W7Z2_9BACI</name>
<dbReference type="EMBL" id="BJYA01000019">
    <property type="protein sequence ID" value="GEN46831.1"/>
    <property type="molecule type" value="Genomic_DNA"/>
</dbReference>